<dbReference type="CDD" id="cd13567">
    <property type="entry name" value="PBP2_TtGluBP"/>
    <property type="match status" value="1"/>
</dbReference>
<protein>
    <submittedName>
        <fullName evidence="2">C4-dicarboxylate ABC transporter substrate-binding protein</fullName>
    </submittedName>
</protein>
<keyword evidence="3" id="KW-1185">Reference proteome</keyword>
<evidence type="ECO:0000313" key="2">
    <source>
        <dbReference type="EMBL" id="GGC73481.1"/>
    </source>
</evidence>
<sequence length="335" mass="35033">MKRRNWFLTMAMLLTLSLFLAACGGGEAGGGEEGGGDEGGGDEGGTSFMNILTGGSQGTYYPLGGSFATIINSNVDGAEANAVSTGASVENMKKLRDGDGELAFTQTDIASYAADGEVMFEEPIEGIQAIGTLYPETIQIVTTKDTGIETVEDLKGKVVSVGAPGSGTYANAENILEIHDMTMDDIEKRDLEFGDSTSGIQDGSIDAAFITAGTPTGAVESLAATTDVNIVKFGDGKIQELMDKVPFYSEDEIPEGTYGLDEAIQTVAVQAMLVTTSDMDEDTVYEITKAIFENTDQITHSKGEVITADSALQGVGIDVHPGAQKYFDEAGVSAE</sequence>
<reference evidence="3" key="1">
    <citation type="journal article" date="2019" name="Int. J. Syst. Evol. Microbiol.">
        <title>The Global Catalogue of Microorganisms (GCM) 10K type strain sequencing project: providing services to taxonomists for standard genome sequencing and annotation.</title>
        <authorList>
            <consortium name="The Broad Institute Genomics Platform"/>
            <consortium name="The Broad Institute Genome Sequencing Center for Infectious Disease"/>
            <person name="Wu L."/>
            <person name="Ma J."/>
        </authorList>
    </citation>
    <scope>NUCLEOTIDE SEQUENCE [LARGE SCALE GENOMIC DNA]</scope>
    <source>
        <strain evidence="3">CCM 7282</strain>
    </source>
</reference>
<dbReference type="Proteomes" id="UP000619534">
    <property type="component" value="Unassembled WGS sequence"/>
</dbReference>
<dbReference type="PANTHER" id="PTHR42941:SF1">
    <property type="entry name" value="SLL1037 PROTEIN"/>
    <property type="match status" value="1"/>
</dbReference>
<dbReference type="PROSITE" id="PS51257">
    <property type="entry name" value="PROKAR_LIPOPROTEIN"/>
    <property type="match status" value="1"/>
</dbReference>
<dbReference type="SUPFAM" id="SSF53850">
    <property type="entry name" value="Periplasmic binding protein-like II"/>
    <property type="match status" value="1"/>
</dbReference>
<dbReference type="InterPro" id="IPR011852">
    <property type="entry name" value="TRAP_TAXI"/>
</dbReference>
<dbReference type="Gene3D" id="3.40.190.10">
    <property type="entry name" value="Periplasmic binding protein-like II"/>
    <property type="match status" value="2"/>
</dbReference>
<dbReference type="PANTHER" id="PTHR42941">
    <property type="entry name" value="SLL1037 PROTEIN"/>
    <property type="match status" value="1"/>
</dbReference>
<proteinExistence type="predicted"/>
<dbReference type="NCBIfam" id="TIGR02122">
    <property type="entry name" value="TRAP_TAXI"/>
    <property type="match status" value="1"/>
</dbReference>
<comment type="caution">
    <text evidence="2">The sequence shown here is derived from an EMBL/GenBank/DDBJ whole genome shotgun (WGS) entry which is preliminary data.</text>
</comment>
<accession>A0ABQ1NDL7</accession>
<evidence type="ECO:0000256" key="1">
    <source>
        <dbReference type="SAM" id="SignalP"/>
    </source>
</evidence>
<organism evidence="2 3">
    <name type="scientific">Thalassobacillus devorans</name>
    <dbReference type="NCBI Taxonomy" id="279813"/>
    <lineage>
        <taxon>Bacteria</taxon>
        <taxon>Bacillati</taxon>
        <taxon>Bacillota</taxon>
        <taxon>Bacilli</taxon>
        <taxon>Bacillales</taxon>
        <taxon>Bacillaceae</taxon>
        <taxon>Thalassobacillus</taxon>
    </lineage>
</organism>
<evidence type="ECO:0000313" key="3">
    <source>
        <dbReference type="Proteomes" id="UP000619534"/>
    </source>
</evidence>
<dbReference type="Pfam" id="PF16868">
    <property type="entry name" value="NMT1_3"/>
    <property type="match status" value="1"/>
</dbReference>
<keyword evidence="1" id="KW-0732">Signal</keyword>
<dbReference type="EMBL" id="BMCJ01000001">
    <property type="protein sequence ID" value="GGC73481.1"/>
    <property type="molecule type" value="Genomic_DNA"/>
</dbReference>
<name>A0ABQ1NDL7_9BACI</name>
<feature type="chain" id="PRO_5045985847" evidence="1">
    <location>
        <begin position="22"/>
        <end position="335"/>
    </location>
</feature>
<dbReference type="RefSeq" id="WP_062444058.1">
    <property type="nucleotide sequence ID" value="NZ_BMCJ01000001.1"/>
</dbReference>
<feature type="signal peptide" evidence="1">
    <location>
        <begin position="1"/>
        <end position="21"/>
    </location>
</feature>
<gene>
    <name evidence="2" type="ORF">GCM10007216_00130</name>
</gene>